<dbReference type="AlphaFoldDB" id="A0A933L1W7"/>
<evidence type="ECO:0008006" key="4">
    <source>
        <dbReference type="Google" id="ProtNLM"/>
    </source>
</evidence>
<feature type="compositionally biased region" description="Basic and acidic residues" evidence="1">
    <location>
        <begin position="1"/>
        <end position="20"/>
    </location>
</feature>
<evidence type="ECO:0000256" key="1">
    <source>
        <dbReference type="SAM" id="MobiDB-lite"/>
    </source>
</evidence>
<name>A0A933L1W7_9HYPH</name>
<protein>
    <recommendedName>
        <fullName evidence="4">DUF2283 domain-containing protein</fullName>
    </recommendedName>
</protein>
<dbReference type="SUPFAM" id="SSF54506">
    <property type="entry name" value="Diaminopimelate epimerase-like"/>
    <property type="match status" value="1"/>
</dbReference>
<evidence type="ECO:0000313" key="2">
    <source>
        <dbReference type="EMBL" id="MBI4922438.1"/>
    </source>
</evidence>
<accession>A0A933L1W7</accession>
<proteinExistence type="predicted"/>
<reference evidence="2" key="1">
    <citation type="submission" date="2020-07" db="EMBL/GenBank/DDBJ databases">
        <title>Huge and variable diversity of episymbiotic CPR bacteria and DPANN archaea in groundwater ecosystems.</title>
        <authorList>
            <person name="He C.Y."/>
            <person name="Keren R."/>
            <person name="Whittaker M."/>
            <person name="Farag I.F."/>
            <person name="Doudna J."/>
            <person name="Cate J.H.D."/>
            <person name="Banfield J.F."/>
        </authorList>
    </citation>
    <scope>NUCLEOTIDE SEQUENCE</scope>
    <source>
        <strain evidence="2">NC_groundwater_1586_Pr3_B-0.1um_66_15</strain>
    </source>
</reference>
<dbReference type="Proteomes" id="UP000782610">
    <property type="component" value="Unassembled WGS sequence"/>
</dbReference>
<feature type="region of interest" description="Disordered" evidence="1">
    <location>
        <begin position="1"/>
        <end position="22"/>
    </location>
</feature>
<dbReference type="EMBL" id="JACRAF010000031">
    <property type="protein sequence ID" value="MBI4922438.1"/>
    <property type="molecule type" value="Genomic_DNA"/>
</dbReference>
<gene>
    <name evidence="2" type="ORF">HY834_11870</name>
</gene>
<organism evidence="2 3">
    <name type="scientific">Devosia nanyangense</name>
    <dbReference type="NCBI Taxonomy" id="1228055"/>
    <lineage>
        <taxon>Bacteria</taxon>
        <taxon>Pseudomonadati</taxon>
        <taxon>Pseudomonadota</taxon>
        <taxon>Alphaproteobacteria</taxon>
        <taxon>Hyphomicrobiales</taxon>
        <taxon>Devosiaceae</taxon>
        <taxon>Devosia</taxon>
    </lineage>
</organism>
<sequence>MGEHDDQQQANGHSEEEWHHPSCLLPQSPAAALAHTPNDGRFRIEHPTGAVEVYLDVDKDGSVRGAGTVRTARKLMDGVVFPRSR</sequence>
<evidence type="ECO:0000313" key="3">
    <source>
        <dbReference type="Proteomes" id="UP000782610"/>
    </source>
</evidence>
<comment type="caution">
    <text evidence="2">The sequence shown here is derived from an EMBL/GenBank/DDBJ whole genome shotgun (WGS) entry which is preliminary data.</text>
</comment>